<dbReference type="PANTHER" id="PTHR34975">
    <property type="entry name" value="SPORE GERMINATION PROTEIN A2"/>
    <property type="match status" value="1"/>
</dbReference>
<proteinExistence type="inferred from homology"/>
<feature type="transmembrane region" description="Helical" evidence="8">
    <location>
        <begin position="298"/>
        <end position="318"/>
    </location>
</feature>
<keyword evidence="7 8" id="KW-0472">Membrane</keyword>
<evidence type="ECO:0000256" key="7">
    <source>
        <dbReference type="ARBA" id="ARBA00023136"/>
    </source>
</evidence>
<organism evidence="9 10">
    <name type="scientific">Paenibacillus oleatilyticus</name>
    <dbReference type="NCBI Taxonomy" id="2594886"/>
    <lineage>
        <taxon>Bacteria</taxon>
        <taxon>Bacillati</taxon>
        <taxon>Bacillota</taxon>
        <taxon>Bacilli</taxon>
        <taxon>Bacillales</taxon>
        <taxon>Paenibacillaceae</taxon>
        <taxon>Paenibacillus</taxon>
    </lineage>
</organism>
<keyword evidence="3" id="KW-0813">Transport</keyword>
<feature type="transmembrane region" description="Helical" evidence="8">
    <location>
        <begin position="36"/>
        <end position="54"/>
    </location>
</feature>
<dbReference type="PANTHER" id="PTHR34975:SF2">
    <property type="entry name" value="SPORE GERMINATION PROTEIN A2"/>
    <property type="match status" value="1"/>
</dbReference>
<sequence length="364" mass="41045">MKLEQLSSRGLTALMIMWLVGTPLSVPLAASAGHDAWISIILGAIVSYIIIWMYTHLCQLYPGKTLVEIGEVLFGAWAGRIIGFIYAWYSFHLGVLILKNFIEYILIIALPETSPLTVSAPMMGIVLWAAYAGMEVLSRCSISLLLLVLVEAMLSILMVKDFQPDHLLPLVDRGWMPILEGMTELIGFPFGESIVFAMIIPQINNIDKAKKTVLWALITSGFLLVLSNVRNTLVLGNISSKLIYPSYVAYQYISIAEFLERVEPITIVTFLLGAFVKISVCLYASAKSFSLAMPSKQYRLYLIPLSLLMLQFTFFLYKNDMEMIKFSTKIWQWYSVPFQIIIPLAMLLTALIIKRKRMHSLPHS</sequence>
<evidence type="ECO:0000256" key="3">
    <source>
        <dbReference type="ARBA" id="ARBA00022448"/>
    </source>
</evidence>
<dbReference type="InterPro" id="IPR004761">
    <property type="entry name" value="Spore_GerAB"/>
</dbReference>
<evidence type="ECO:0000256" key="5">
    <source>
        <dbReference type="ARBA" id="ARBA00022692"/>
    </source>
</evidence>
<evidence type="ECO:0000256" key="2">
    <source>
        <dbReference type="ARBA" id="ARBA00007998"/>
    </source>
</evidence>
<feature type="transmembrane region" description="Helical" evidence="8">
    <location>
        <begin position="101"/>
        <end position="129"/>
    </location>
</feature>
<evidence type="ECO:0000256" key="8">
    <source>
        <dbReference type="SAM" id="Phobius"/>
    </source>
</evidence>
<feature type="transmembrane region" description="Helical" evidence="8">
    <location>
        <begin position="66"/>
        <end position="89"/>
    </location>
</feature>
<dbReference type="NCBIfam" id="TIGR00912">
    <property type="entry name" value="2A0309"/>
    <property type="match status" value="1"/>
</dbReference>
<comment type="subcellular location">
    <subcellularLocation>
        <location evidence="1">Membrane</location>
        <topology evidence="1">Multi-pass membrane protein</topology>
    </subcellularLocation>
</comment>
<keyword evidence="10" id="KW-1185">Reference proteome</keyword>
<feature type="transmembrane region" description="Helical" evidence="8">
    <location>
        <begin position="330"/>
        <end position="353"/>
    </location>
</feature>
<feature type="transmembrane region" description="Helical" evidence="8">
    <location>
        <begin position="178"/>
        <end position="200"/>
    </location>
</feature>
<keyword evidence="5 8" id="KW-0812">Transmembrane</keyword>
<evidence type="ECO:0000256" key="1">
    <source>
        <dbReference type="ARBA" id="ARBA00004141"/>
    </source>
</evidence>
<comment type="caution">
    <text evidence="9">The sequence shown here is derived from an EMBL/GenBank/DDBJ whole genome shotgun (WGS) entry which is preliminary data.</text>
</comment>
<keyword evidence="4" id="KW-0309">Germination</keyword>
<feature type="transmembrane region" description="Helical" evidence="8">
    <location>
        <begin position="212"/>
        <end position="229"/>
    </location>
</feature>
<comment type="similarity">
    <text evidence="2">Belongs to the amino acid-polyamine-organocation (APC) superfamily. Spore germination protein (SGP) (TC 2.A.3.9) family.</text>
</comment>
<gene>
    <name evidence="9" type="ORF">ACEU3E_21385</name>
</gene>
<accession>A0ABV4V3T6</accession>
<reference evidence="9 10" key="1">
    <citation type="submission" date="2024-09" db="EMBL/GenBank/DDBJ databases">
        <authorList>
            <person name="Makale K.P.P."/>
            <person name="Makhzoum A."/>
            <person name="Rantong G."/>
            <person name="Rahube T.O."/>
        </authorList>
    </citation>
    <scope>NUCLEOTIDE SEQUENCE [LARGE SCALE GENOMIC DNA]</scope>
    <source>
        <strain evidence="9 10">KM_D13</strain>
    </source>
</reference>
<feature type="transmembrane region" description="Helical" evidence="8">
    <location>
        <begin position="265"/>
        <end position="286"/>
    </location>
</feature>
<dbReference type="Proteomes" id="UP001575622">
    <property type="component" value="Unassembled WGS sequence"/>
</dbReference>
<dbReference type="EMBL" id="JBHDLN010000011">
    <property type="protein sequence ID" value="MFB0844743.1"/>
    <property type="molecule type" value="Genomic_DNA"/>
</dbReference>
<evidence type="ECO:0000256" key="6">
    <source>
        <dbReference type="ARBA" id="ARBA00022989"/>
    </source>
</evidence>
<name>A0ABV4V3T6_9BACL</name>
<dbReference type="RefSeq" id="WP_373954947.1">
    <property type="nucleotide sequence ID" value="NZ_JBHDLN010000011.1"/>
</dbReference>
<evidence type="ECO:0000313" key="9">
    <source>
        <dbReference type="EMBL" id="MFB0844743.1"/>
    </source>
</evidence>
<evidence type="ECO:0000313" key="10">
    <source>
        <dbReference type="Proteomes" id="UP001575622"/>
    </source>
</evidence>
<feature type="transmembrane region" description="Helical" evidence="8">
    <location>
        <begin position="12"/>
        <end position="30"/>
    </location>
</feature>
<dbReference type="Pfam" id="PF03845">
    <property type="entry name" value="Spore_permease"/>
    <property type="match status" value="1"/>
</dbReference>
<protein>
    <submittedName>
        <fullName evidence="9">Endospore germination permease</fullName>
    </submittedName>
</protein>
<evidence type="ECO:0000256" key="4">
    <source>
        <dbReference type="ARBA" id="ARBA00022544"/>
    </source>
</evidence>
<keyword evidence="6 8" id="KW-1133">Transmembrane helix</keyword>
<feature type="transmembrane region" description="Helical" evidence="8">
    <location>
        <begin position="136"/>
        <end position="158"/>
    </location>
</feature>